<keyword evidence="10" id="KW-1185">Reference proteome</keyword>
<dbReference type="Pfam" id="PF02254">
    <property type="entry name" value="TrkA_N"/>
    <property type="match status" value="1"/>
</dbReference>
<dbReference type="InterPro" id="IPR003148">
    <property type="entry name" value="RCK_N"/>
</dbReference>
<feature type="transmembrane region" description="Helical" evidence="7">
    <location>
        <begin position="287"/>
        <end position="317"/>
    </location>
</feature>
<dbReference type="GO" id="GO:0016020">
    <property type="term" value="C:membrane"/>
    <property type="evidence" value="ECO:0007669"/>
    <property type="project" value="UniProtKB-SubCell"/>
</dbReference>
<evidence type="ECO:0000256" key="3">
    <source>
        <dbReference type="ARBA" id="ARBA00022448"/>
    </source>
</evidence>
<dbReference type="PANTHER" id="PTHR42751">
    <property type="entry name" value="SODIUM/HYDROGEN EXCHANGER FAMILY/TRKA DOMAIN PROTEIN"/>
    <property type="match status" value="1"/>
</dbReference>
<evidence type="ECO:0000256" key="2">
    <source>
        <dbReference type="ARBA" id="ARBA00005551"/>
    </source>
</evidence>
<dbReference type="Pfam" id="PF00999">
    <property type="entry name" value="Na_H_Exchanger"/>
    <property type="match status" value="1"/>
</dbReference>
<comment type="similarity">
    <text evidence="2">Belongs to the monovalent cation:proton antiporter 2 (CPA2) transporter (TC 2.A.37) family.</text>
</comment>
<accession>A0A845BDJ4</accession>
<dbReference type="GO" id="GO:0015297">
    <property type="term" value="F:antiporter activity"/>
    <property type="evidence" value="ECO:0007669"/>
    <property type="project" value="InterPro"/>
</dbReference>
<evidence type="ECO:0000259" key="8">
    <source>
        <dbReference type="PROSITE" id="PS51201"/>
    </source>
</evidence>
<evidence type="ECO:0000256" key="6">
    <source>
        <dbReference type="ARBA" id="ARBA00023136"/>
    </source>
</evidence>
<dbReference type="GO" id="GO:1902600">
    <property type="term" value="P:proton transmembrane transport"/>
    <property type="evidence" value="ECO:0007669"/>
    <property type="project" value="InterPro"/>
</dbReference>
<dbReference type="PROSITE" id="PS51201">
    <property type="entry name" value="RCK_N"/>
    <property type="match status" value="1"/>
</dbReference>
<keyword evidence="5 7" id="KW-1133">Transmembrane helix</keyword>
<evidence type="ECO:0000256" key="4">
    <source>
        <dbReference type="ARBA" id="ARBA00022692"/>
    </source>
</evidence>
<proteinExistence type="inferred from homology"/>
<keyword evidence="4 7" id="KW-0812">Transmembrane</keyword>
<dbReference type="EMBL" id="SNVJ01000015">
    <property type="protein sequence ID" value="MXP64818.1"/>
    <property type="molecule type" value="Genomic_DNA"/>
</dbReference>
<keyword evidence="3" id="KW-0813">Transport</keyword>
<comment type="subcellular location">
    <subcellularLocation>
        <location evidence="1">Membrane</location>
        <topology evidence="1">Multi-pass membrane protein</topology>
    </subcellularLocation>
</comment>
<name>A0A845BDJ4_9PROT</name>
<dbReference type="InterPro" id="IPR006153">
    <property type="entry name" value="Cation/H_exchanger_TM"/>
</dbReference>
<keyword evidence="6 7" id="KW-0472">Membrane</keyword>
<dbReference type="Gene3D" id="3.40.50.720">
    <property type="entry name" value="NAD(P)-binding Rossmann-like Domain"/>
    <property type="match status" value="1"/>
</dbReference>
<evidence type="ECO:0000313" key="9">
    <source>
        <dbReference type="EMBL" id="MXP64818.1"/>
    </source>
</evidence>
<feature type="transmembrane region" description="Helical" evidence="7">
    <location>
        <begin position="154"/>
        <end position="177"/>
    </location>
</feature>
<dbReference type="InterPro" id="IPR036291">
    <property type="entry name" value="NAD(P)-bd_dom_sf"/>
</dbReference>
<dbReference type="PANTHER" id="PTHR42751:SF1">
    <property type="entry name" value="CATION_PROTON ANTIPORTER YBAL-RELATED"/>
    <property type="match status" value="1"/>
</dbReference>
<sequence length="639" mass="66062">MVSGAASGGSSARCDGRMSGMAGLQVSHLIWACRFRTGNPMPEPSSLTGMMRHPGLGRGRPLLCPAMHAAPPLLAVLVIALSLAFACGLAARALHLPPLLGYLVAGALVGPHTPGFSTDHGFTATLAEVGVGLLLFGVGLHFRAQDLLAVWRVAVPGAVVQVALVGTLGAAVAAQLLDVGLGGAFAFGLALAIASTAVATRALEERGRLSGQAGRIALGWLVMQDLIVVLGLVLLPAAAGGSTEGLGFAMLRAVAELTAFMAVMLLAGRRVLPWALRRVAGTGSRELFTLAVVVAALGVALAATTLFNVSFALGAFFAGVVLGESDLGHQAAAETVPLQRVFAALFFFSVGMLLDPMALAEAPLAAGAALAVVLLGTGGITFLLLLALGVQPATAATVGAAFAQIGEFSFVLTELAVGQGILPQAARGPVLLASFGSILLTPLSFRAFAALLPRLEANRALRRWQGGRRPPRHPALTGLREHVILIGYGRVGSTIAEALRRHGLPMVVVEENRRLAERLVKEGVHVVWGNAVQEEVLSAARPRQARLLVLALPGAWEARRVMELARQANPAIEVAVRTHADSEIAWLRAEGGVGMAVMGEREVALSMADFTLQRLGVPLEAARATVTLLRAGMPGETAA</sequence>
<feature type="transmembrane region" description="Helical" evidence="7">
    <location>
        <begin position="337"/>
        <end position="354"/>
    </location>
</feature>
<feature type="transmembrane region" description="Helical" evidence="7">
    <location>
        <begin position="183"/>
        <end position="204"/>
    </location>
</feature>
<dbReference type="Gene3D" id="1.20.1530.20">
    <property type="match status" value="1"/>
</dbReference>
<evidence type="ECO:0000256" key="1">
    <source>
        <dbReference type="ARBA" id="ARBA00004141"/>
    </source>
</evidence>
<dbReference type="Proteomes" id="UP000460715">
    <property type="component" value="Unassembled WGS sequence"/>
</dbReference>
<protein>
    <submittedName>
        <fullName evidence="9">Sodium:proton antiporter</fullName>
    </submittedName>
</protein>
<evidence type="ECO:0000313" key="10">
    <source>
        <dbReference type="Proteomes" id="UP000460715"/>
    </source>
</evidence>
<dbReference type="AlphaFoldDB" id="A0A845BDJ4"/>
<feature type="transmembrane region" description="Helical" evidence="7">
    <location>
        <begin position="366"/>
        <end position="388"/>
    </location>
</feature>
<evidence type="ECO:0000256" key="5">
    <source>
        <dbReference type="ARBA" id="ARBA00022989"/>
    </source>
</evidence>
<reference evidence="9 10" key="1">
    <citation type="submission" date="2019-03" db="EMBL/GenBank/DDBJ databases">
        <title>Roseomonas sp. a novel Roseomonas species isolated from Sea whip Gorgonian.</title>
        <authorList>
            <person name="Li F."/>
            <person name="Pan X."/>
            <person name="Huang S."/>
            <person name="Li Z."/>
            <person name="Meng B."/>
        </authorList>
    </citation>
    <scope>NUCLEOTIDE SEQUENCE [LARGE SCALE GENOMIC DNA]</scope>
    <source>
        <strain evidence="9 10">M0104</strain>
    </source>
</reference>
<dbReference type="InterPro" id="IPR038770">
    <property type="entry name" value="Na+/solute_symporter_sf"/>
</dbReference>
<feature type="transmembrane region" description="Helical" evidence="7">
    <location>
        <begin position="73"/>
        <end position="94"/>
    </location>
</feature>
<feature type="domain" description="RCK N-terminal" evidence="8">
    <location>
        <begin position="480"/>
        <end position="597"/>
    </location>
</feature>
<feature type="transmembrane region" description="Helical" evidence="7">
    <location>
        <begin position="430"/>
        <end position="452"/>
    </location>
</feature>
<gene>
    <name evidence="9" type="ORF">E0493_15810</name>
</gene>
<feature type="transmembrane region" description="Helical" evidence="7">
    <location>
        <begin position="216"/>
        <end position="239"/>
    </location>
</feature>
<comment type="caution">
    <text evidence="9">The sequence shown here is derived from an EMBL/GenBank/DDBJ whole genome shotgun (WGS) entry which is preliminary data.</text>
</comment>
<dbReference type="SUPFAM" id="SSF51735">
    <property type="entry name" value="NAD(P)-binding Rossmann-fold domains"/>
    <property type="match status" value="1"/>
</dbReference>
<evidence type="ECO:0000256" key="7">
    <source>
        <dbReference type="SAM" id="Phobius"/>
    </source>
</evidence>
<dbReference type="GO" id="GO:0006813">
    <property type="term" value="P:potassium ion transport"/>
    <property type="evidence" value="ECO:0007669"/>
    <property type="project" value="InterPro"/>
</dbReference>
<feature type="transmembrane region" description="Helical" evidence="7">
    <location>
        <begin position="245"/>
        <end position="267"/>
    </location>
</feature>
<feature type="transmembrane region" description="Helical" evidence="7">
    <location>
        <begin position="121"/>
        <end position="142"/>
    </location>
</feature>
<organism evidence="9 10">
    <name type="scientific">Teichococcus coralli</name>
    <dbReference type="NCBI Taxonomy" id="2545983"/>
    <lineage>
        <taxon>Bacteria</taxon>
        <taxon>Pseudomonadati</taxon>
        <taxon>Pseudomonadota</taxon>
        <taxon>Alphaproteobacteria</taxon>
        <taxon>Acetobacterales</taxon>
        <taxon>Roseomonadaceae</taxon>
        <taxon>Roseomonas</taxon>
    </lineage>
</organism>